<dbReference type="SMART" id="SM00342">
    <property type="entry name" value="HTH_ARAC"/>
    <property type="match status" value="1"/>
</dbReference>
<dbReference type="AlphaFoldDB" id="A0A158KLU3"/>
<evidence type="ECO:0000256" key="2">
    <source>
        <dbReference type="ARBA" id="ARBA00023125"/>
    </source>
</evidence>
<proteinExistence type="predicted"/>
<dbReference type="PROSITE" id="PS01124">
    <property type="entry name" value="HTH_ARAC_FAMILY_2"/>
    <property type="match status" value="1"/>
</dbReference>
<evidence type="ECO:0000259" key="4">
    <source>
        <dbReference type="PROSITE" id="PS01124"/>
    </source>
</evidence>
<dbReference type="Gene3D" id="1.10.10.60">
    <property type="entry name" value="Homeodomain-like"/>
    <property type="match status" value="1"/>
</dbReference>
<dbReference type="Proteomes" id="UP000054770">
    <property type="component" value="Unassembled WGS sequence"/>
</dbReference>
<feature type="domain" description="HTH araC/xylS-type" evidence="4">
    <location>
        <begin position="211"/>
        <end position="312"/>
    </location>
</feature>
<evidence type="ECO:0000313" key="5">
    <source>
        <dbReference type="EMBL" id="SAL81371.1"/>
    </source>
</evidence>
<protein>
    <submittedName>
        <fullName evidence="5">AraC family transcriptional regulator</fullName>
    </submittedName>
</protein>
<dbReference type="PRINTS" id="PR00032">
    <property type="entry name" value="HTHARAC"/>
</dbReference>
<dbReference type="Pfam" id="PF12852">
    <property type="entry name" value="Cupin_6"/>
    <property type="match status" value="1"/>
</dbReference>
<name>A0A158KLU3_9BURK</name>
<dbReference type="RefSeq" id="WP_087648086.1">
    <property type="nucleotide sequence ID" value="NZ_FCON02000103.1"/>
</dbReference>
<dbReference type="InterPro" id="IPR018060">
    <property type="entry name" value="HTH_AraC"/>
</dbReference>
<dbReference type="InterPro" id="IPR009057">
    <property type="entry name" value="Homeodomain-like_sf"/>
</dbReference>
<evidence type="ECO:0000256" key="1">
    <source>
        <dbReference type="ARBA" id="ARBA00023015"/>
    </source>
</evidence>
<keyword evidence="1" id="KW-0805">Transcription regulation</keyword>
<dbReference type="SUPFAM" id="SSF46689">
    <property type="entry name" value="Homeodomain-like"/>
    <property type="match status" value="2"/>
</dbReference>
<evidence type="ECO:0000313" key="6">
    <source>
        <dbReference type="Proteomes" id="UP000054770"/>
    </source>
</evidence>
<dbReference type="GO" id="GO:0043565">
    <property type="term" value="F:sequence-specific DNA binding"/>
    <property type="evidence" value="ECO:0007669"/>
    <property type="project" value="InterPro"/>
</dbReference>
<reference evidence="5" key="1">
    <citation type="submission" date="2016-01" db="EMBL/GenBank/DDBJ databases">
        <authorList>
            <person name="Peeters C."/>
        </authorList>
    </citation>
    <scope>NUCLEOTIDE SEQUENCE [LARGE SCALE GENOMIC DNA]</scope>
    <source>
        <strain evidence="5">LMG 22940</strain>
    </source>
</reference>
<sequence>MDLLSRLLSLMPVSGRLDVRCHVGAPWEITHGVAGVREIPYHVLVSGHAVLEDGDGPPQPLIAGDIVVFPGGGAHRIHDGSGKPPVPMTEHEGSAFAIAENGAPGEGADILCGRFLVGAVPDRLLRDHLPRRLVVRSAANGGSGATSATRPASGSRLARLVDLMREEAIDEGPGSASLVSHLSAALFALTLRFASEGSEPPQGLLALAARPRLQAALSAMFERPGEAWTLDQFAALCNMSRATFVRQFQETIGRSATDVLTEVRMTMAGRALLESSAPVAAIGESVGYQSDAAFQRVFKRHIGVTPARWRASGGHERVSQDEAVAQD</sequence>
<keyword evidence="3" id="KW-0804">Transcription</keyword>
<dbReference type="EMBL" id="FCON02000103">
    <property type="protein sequence ID" value="SAL81371.1"/>
    <property type="molecule type" value="Genomic_DNA"/>
</dbReference>
<dbReference type="PANTHER" id="PTHR46796:SF7">
    <property type="entry name" value="ARAC FAMILY TRANSCRIPTIONAL REGULATOR"/>
    <property type="match status" value="1"/>
</dbReference>
<dbReference type="GO" id="GO:0003700">
    <property type="term" value="F:DNA-binding transcription factor activity"/>
    <property type="evidence" value="ECO:0007669"/>
    <property type="project" value="InterPro"/>
</dbReference>
<dbReference type="InterPro" id="IPR032783">
    <property type="entry name" value="AraC_lig"/>
</dbReference>
<organism evidence="5 6">
    <name type="scientific">Caballeronia choica</name>
    <dbReference type="NCBI Taxonomy" id="326476"/>
    <lineage>
        <taxon>Bacteria</taxon>
        <taxon>Pseudomonadati</taxon>
        <taxon>Pseudomonadota</taxon>
        <taxon>Betaproteobacteria</taxon>
        <taxon>Burkholderiales</taxon>
        <taxon>Burkholderiaceae</taxon>
        <taxon>Caballeronia</taxon>
    </lineage>
</organism>
<dbReference type="OrthoDB" id="9783876at2"/>
<dbReference type="Pfam" id="PF12833">
    <property type="entry name" value="HTH_18"/>
    <property type="match status" value="1"/>
</dbReference>
<dbReference type="PANTHER" id="PTHR46796">
    <property type="entry name" value="HTH-TYPE TRANSCRIPTIONAL ACTIVATOR RHAS-RELATED"/>
    <property type="match status" value="1"/>
</dbReference>
<keyword evidence="6" id="KW-1185">Reference proteome</keyword>
<keyword evidence="2" id="KW-0238">DNA-binding</keyword>
<comment type="caution">
    <text evidence="5">The sequence shown here is derived from an EMBL/GenBank/DDBJ whole genome shotgun (WGS) entry which is preliminary data.</text>
</comment>
<dbReference type="InterPro" id="IPR050204">
    <property type="entry name" value="AraC_XylS_family_regulators"/>
</dbReference>
<gene>
    <name evidence="5" type="ORF">AWB68_06114</name>
</gene>
<evidence type="ECO:0000256" key="3">
    <source>
        <dbReference type="ARBA" id="ARBA00023163"/>
    </source>
</evidence>
<accession>A0A158KLU3</accession>
<dbReference type="InterPro" id="IPR020449">
    <property type="entry name" value="Tscrpt_reg_AraC-type_HTH"/>
</dbReference>